<accession>A0A239IPF4</accession>
<dbReference type="GO" id="GO:0008253">
    <property type="term" value="F:5'-nucleotidase activity"/>
    <property type="evidence" value="ECO:0007669"/>
    <property type="project" value="InterPro"/>
</dbReference>
<dbReference type="SFLD" id="SFLDS00003">
    <property type="entry name" value="Haloacid_Dehalogenase"/>
    <property type="match status" value="1"/>
</dbReference>
<dbReference type="SUPFAM" id="SSF56784">
    <property type="entry name" value="HAD-like"/>
    <property type="match status" value="1"/>
</dbReference>
<sequence length="228" mass="26086">MKGIKHIFFDLDHTLWDYDRSARETLLEIYGDLNLTGLLTEKKFINTFYEVNDKLWVKYNNGLVDREYIKNERFNEVFLTSGIDVAKSKVASSYFINNCSMKPYLMSDALTALNYLSGKQYELHIITNGFLDAQNRKLSSSGIAKYFKVMVTSECANSRKPSPEIFEYSLSEAGANKMNSIMIGDNPKTDIHGAKEFGLKTVFYDPSGRKKSLADYTVQSHLELLKLF</sequence>
<dbReference type="InterPro" id="IPR052550">
    <property type="entry name" value="Pyrimidine_5'-ntase_YjjG"/>
</dbReference>
<name>A0A239IPF4_EKHLU</name>
<dbReference type="InterPro" id="IPR023198">
    <property type="entry name" value="PGP-like_dom2"/>
</dbReference>
<proteinExistence type="predicted"/>
<organism evidence="1 2">
    <name type="scientific">Ekhidna lutea</name>
    <dbReference type="NCBI Taxonomy" id="447679"/>
    <lineage>
        <taxon>Bacteria</taxon>
        <taxon>Pseudomonadati</taxon>
        <taxon>Bacteroidota</taxon>
        <taxon>Cytophagia</taxon>
        <taxon>Cytophagales</taxon>
        <taxon>Reichenbachiellaceae</taxon>
        <taxon>Ekhidna</taxon>
    </lineage>
</organism>
<dbReference type="PANTHER" id="PTHR47478:SF1">
    <property type="entry name" value="PYRIMIDINE 5'-NUCLEOTIDASE YJJG"/>
    <property type="match status" value="1"/>
</dbReference>
<dbReference type="InterPro" id="IPR036412">
    <property type="entry name" value="HAD-like_sf"/>
</dbReference>
<dbReference type="NCBIfam" id="TIGR02254">
    <property type="entry name" value="YjjG_YfnB"/>
    <property type="match status" value="1"/>
</dbReference>
<evidence type="ECO:0000313" key="2">
    <source>
        <dbReference type="Proteomes" id="UP000198393"/>
    </source>
</evidence>
<dbReference type="Pfam" id="PF13419">
    <property type="entry name" value="HAD_2"/>
    <property type="match status" value="1"/>
</dbReference>
<gene>
    <name evidence="1" type="ORF">SAMN05421640_1741</name>
</gene>
<dbReference type="NCBIfam" id="TIGR01549">
    <property type="entry name" value="HAD-SF-IA-v1"/>
    <property type="match status" value="1"/>
</dbReference>
<evidence type="ECO:0000313" key="1">
    <source>
        <dbReference type="EMBL" id="SNS94943.1"/>
    </source>
</evidence>
<dbReference type="Gene3D" id="3.40.50.1000">
    <property type="entry name" value="HAD superfamily/HAD-like"/>
    <property type="match status" value="1"/>
</dbReference>
<dbReference type="Gene3D" id="1.10.150.240">
    <property type="entry name" value="Putative phosphatase, domain 2"/>
    <property type="match status" value="1"/>
</dbReference>
<keyword evidence="1" id="KW-0378">Hydrolase</keyword>
<reference evidence="1 2" key="1">
    <citation type="submission" date="2017-06" db="EMBL/GenBank/DDBJ databases">
        <authorList>
            <person name="Kim H.J."/>
            <person name="Triplett B.A."/>
        </authorList>
    </citation>
    <scope>NUCLEOTIDE SEQUENCE [LARGE SCALE GENOMIC DNA]</scope>
    <source>
        <strain evidence="1 2">DSM 19307</strain>
    </source>
</reference>
<dbReference type="InterPro" id="IPR011951">
    <property type="entry name" value="HAD-SF_hydro_IA_YjjG/PynA"/>
</dbReference>
<dbReference type="OrthoDB" id="9802350at2"/>
<dbReference type="InterPro" id="IPR006439">
    <property type="entry name" value="HAD-SF_hydro_IA"/>
</dbReference>
<protein>
    <submittedName>
        <fullName evidence="1">Putative hydrolase of the HAD superfamily</fullName>
    </submittedName>
</protein>
<keyword evidence="2" id="KW-1185">Reference proteome</keyword>
<dbReference type="InterPro" id="IPR041492">
    <property type="entry name" value="HAD_2"/>
</dbReference>
<dbReference type="Proteomes" id="UP000198393">
    <property type="component" value="Unassembled WGS sequence"/>
</dbReference>
<dbReference type="RefSeq" id="WP_089356486.1">
    <property type="nucleotide sequence ID" value="NZ_FZPD01000003.1"/>
</dbReference>
<dbReference type="PANTHER" id="PTHR47478">
    <property type="match status" value="1"/>
</dbReference>
<dbReference type="SFLD" id="SFLDG01129">
    <property type="entry name" value="C1.5:_HAD__Beta-PGM__Phosphata"/>
    <property type="match status" value="1"/>
</dbReference>
<dbReference type="EMBL" id="FZPD01000003">
    <property type="protein sequence ID" value="SNS94943.1"/>
    <property type="molecule type" value="Genomic_DNA"/>
</dbReference>
<dbReference type="AlphaFoldDB" id="A0A239IPF4"/>
<dbReference type="InterPro" id="IPR023214">
    <property type="entry name" value="HAD_sf"/>
</dbReference>